<dbReference type="GO" id="GO:0046872">
    <property type="term" value="F:metal ion binding"/>
    <property type="evidence" value="ECO:0007669"/>
    <property type="project" value="UniProtKB-KW"/>
</dbReference>
<dbReference type="CDD" id="cd18803">
    <property type="entry name" value="SF2_C_secA"/>
    <property type="match status" value="1"/>
</dbReference>
<dbReference type="SUPFAM" id="SSF81767">
    <property type="entry name" value="Pre-protein crosslinking domain of SecA"/>
    <property type="match status" value="1"/>
</dbReference>
<organism evidence="17">
    <name type="scientific">freshwater metagenome</name>
    <dbReference type="NCBI Taxonomy" id="449393"/>
    <lineage>
        <taxon>unclassified sequences</taxon>
        <taxon>metagenomes</taxon>
        <taxon>ecological metagenomes</taxon>
    </lineage>
</organism>
<protein>
    <submittedName>
        <fullName evidence="17">Unannotated protein</fullName>
    </submittedName>
</protein>
<dbReference type="Pfam" id="PF01043">
    <property type="entry name" value="SecA_PP_bind"/>
    <property type="match status" value="1"/>
</dbReference>
<reference evidence="17" key="1">
    <citation type="submission" date="2020-05" db="EMBL/GenBank/DDBJ databases">
        <authorList>
            <person name="Chiriac C."/>
            <person name="Salcher M."/>
            <person name="Ghai R."/>
            <person name="Kavagutti S V."/>
        </authorList>
    </citation>
    <scope>NUCLEOTIDE SEQUENCE</scope>
</reference>
<evidence type="ECO:0000256" key="5">
    <source>
        <dbReference type="ARBA" id="ARBA00022475"/>
    </source>
</evidence>
<dbReference type="PROSITE" id="PS01312">
    <property type="entry name" value="SECA"/>
    <property type="match status" value="1"/>
</dbReference>
<evidence type="ECO:0000256" key="4">
    <source>
        <dbReference type="ARBA" id="ARBA00022448"/>
    </source>
</evidence>
<dbReference type="GO" id="GO:0031522">
    <property type="term" value="C:cell envelope Sec protein transport complex"/>
    <property type="evidence" value="ECO:0007669"/>
    <property type="project" value="TreeGrafter"/>
</dbReference>
<dbReference type="PANTHER" id="PTHR30612:SF0">
    <property type="entry name" value="CHLOROPLAST PROTEIN-TRANSPORTING ATPASE"/>
    <property type="match status" value="1"/>
</dbReference>
<dbReference type="InterPro" id="IPR027417">
    <property type="entry name" value="P-loop_NTPase"/>
</dbReference>
<evidence type="ECO:0000256" key="7">
    <source>
        <dbReference type="ARBA" id="ARBA00022723"/>
    </source>
</evidence>
<evidence type="ECO:0000313" key="17">
    <source>
        <dbReference type="EMBL" id="CAB4545445.1"/>
    </source>
</evidence>
<dbReference type="GO" id="GO:0005886">
    <property type="term" value="C:plasma membrane"/>
    <property type="evidence" value="ECO:0007669"/>
    <property type="project" value="UniProtKB-SubCell"/>
</dbReference>
<keyword evidence="12" id="KW-1278">Translocase</keyword>
<dbReference type="FunFam" id="3.40.50.300:FF:000113">
    <property type="entry name" value="Preprotein translocase subunit SecA"/>
    <property type="match status" value="1"/>
</dbReference>
<dbReference type="Gene3D" id="3.40.50.300">
    <property type="entry name" value="P-loop containing nucleotide triphosphate hydrolases"/>
    <property type="match status" value="1"/>
</dbReference>
<dbReference type="PROSITE" id="PS51196">
    <property type="entry name" value="SECA_MOTOR_DEAD"/>
    <property type="match status" value="1"/>
</dbReference>
<dbReference type="PANTHER" id="PTHR30612">
    <property type="entry name" value="SECA INNER MEMBRANE COMPONENT OF SEC PROTEIN SECRETION SYSTEM"/>
    <property type="match status" value="1"/>
</dbReference>
<dbReference type="GO" id="GO:0017038">
    <property type="term" value="P:protein import"/>
    <property type="evidence" value="ECO:0007669"/>
    <property type="project" value="InterPro"/>
</dbReference>
<accession>A0A6J6C300</accession>
<dbReference type="SMART" id="SM00957">
    <property type="entry name" value="SecA_DEAD"/>
    <property type="match status" value="1"/>
</dbReference>
<evidence type="ECO:0000256" key="2">
    <source>
        <dbReference type="ARBA" id="ARBA00004202"/>
    </source>
</evidence>
<dbReference type="SMART" id="SM00958">
    <property type="entry name" value="SecA_PP_bind"/>
    <property type="match status" value="1"/>
</dbReference>
<dbReference type="GO" id="GO:0006605">
    <property type="term" value="P:protein targeting"/>
    <property type="evidence" value="ECO:0007669"/>
    <property type="project" value="InterPro"/>
</dbReference>
<keyword evidence="5" id="KW-1003">Cell membrane</keyword>
<evidence type="ECO:0000256" key="11">
    <source>
        <dbReference type="ARBA" id="ARBA00022927"/>
    </source>
</evidence>
<dbReference type="GO" id="GO:0043952">
    <property type="term" value="P:protein transport by the Sec complex"/>
    <property type="evidence" value="ECO:0007669"/>
    <property type="project" value="TreeGrafter"/>
</dbReference>
<dbReference type="InterPro" id="IPR001650">
    <property type="entry name" value="Helicase_C-like"/>
</dbReference>
<comment type="cofactor">
    <cofactor evidence="1">
        <name>Zn(2+)</name>
        <dbReference type="ChEBI" id="CHEBI:29105"/>
    </cofactor>
</comment>
<evidence type="ECO:0000256" key="6">
    <source>
        <dbReference type="ARBA" id="ARBA00022490"/>
    </source>
</evidence>
<keyword evidence="7" id="KW-0479">Metal-binding</keyword>
<evidence type="ECO:0000259" key="16">
    <source>
        <dbReference type="PROSITE" id="PS51196"/>
    </source>
</evidence>
<dbReference type="InterPro" id="IPR000185">
    <property type="entry name" value="SecA"/>
</dbReference>
<evidence type="ECO:0000256" key="12">
    <source>
        <dbReference type="ARBA" id="ARBA00022967"/>
    </source>
</evidence>
<dbReference type="EMBL" id="CAEZSM010000086">
    <property type="protein sequence ID" value="CAB4545445.1"/>
    <property type="molecule type" value="Genomic_DNA"/>
</dbReference>
<dbReference type="PROSITE" id="PS51194">
    <property type="entry name" value="HELICASE_CTER"/>
    <property type="match status" value="1"/>
</dbReference>
<evidence type="ECO:0000256" key="3">
    <source>
        <dbReference type="ARBA" id="ARBA00007650"/>
    </source>
</evidence>
<proteinExistence type="inferred from homology"/>
<feature type="domain" description="SecA family profile" evidence="16">
    <location>
        <begin position="1"/>
        <end position="329"/>
    </location>
</feature>
<dbReference type="InterPro" id="IPR036266">
    <property type="entry name" value="SecA_Wing/Scaffold_sf"/>
</dbReference>
<keyword evidence="11" id="KW-0653">Protein transport</keyword>
<dbReference type="GO" id="GO:0005524">
    <property type="term" value="F:ATP binding"/>
    <property type="evidence" value="ECO:0007669"/>
    <property type="project" value="UniProtKB-KW"/>
</dbReference>
<evidence type="ECO:0000256" key="1">
    <source>
        <dbReference type="ARBA" id="ARBA00001947"/>
    </source>
</evidence>
<evidence type="ECO:0000256" key="14">
    <source>
        <dbReference type="ARBA" id="ARBA00023136"/>
    </source>
</evidence>
<keyword evidence="8" id="KW-0547">Nucleotide-binding</keyword>
<comment type="similarity">
    <text evidence="3">Belongs to the SecA family.</text>
</comment>
<dbReference type="InterPro" id="IPR011130">
    <property type="entry name" value="SecA_preprotein_X-link_dom"/>
</dbReference>
<dbReference type="PRINTS" id="PR00906">
    <property type="entry name" value="SECA"/>
</dbReference>
<evidence type="ECO:0000256" key="9">
    <source>
        <dbReference type="ARBA" id="ARBA00022833"/>
    </source>
</evidence>
<evidence type="ECO:0000259" key="15">
    <source>
        <dbReference type="PROSITE" id="PS51194"/>
    </source>
</evidence>
<keyword evidence="6" id="KW-0963">Cytoplasm</keyword>
<dbReference type="AlphaFoldDB" id="A0A6J6C300"/>
<dbReference type="InterPro" id="IPR004027">
    <property type="entry name" value="SEC_C_motif"/>
</dbReference>
<dbReference type="Pfam" id="PF07516">
    <property type="entry name" value="SecA_SW"/>
    <property type="match status" value="1"/>
</dbReference>
<keyword evidence="13" id="KW-0811">Translocation</keyword>
<dbReference type="FunFam" id="1.10.3060.10:FF:000002">
    <property type="entry name" value="Preprotein translocase subunit SecA"/>
    <property type="match status" value="1"/>
</dbReference>
<dbReference type="InterPro" id="IPR036670">
    <property type="entry name" value="SecA_X-link_sf"/>
</dbReference>
<sequence>MIGYLNNAIRAKELFKRDKDYVVMNGELLIVDEHTGRMLAGRRYSEGLHQALEAKERIEIKDENQTLATITLQNYFRLYEKISGMTGTASTEASEFHQIYKLGVVPIPTNREMVRLDQPDLVYKSEAGKFAALTQDIVERHRKGQPVLVGTVSVEKSEELSGYLRKAGVPHEVLNAKHHEREAAIIARAGVTGAVTVATNMAGRGTDIMLGGNPEFMADYELQRRGISPVDNAQEYEAAWPTEIARQKEAVKTGHEEVVALGGLYVLGTERHESRRIDNQLRGRSGRQGDPGESRFYLSLQDELMRRFNSGMVERFLSAAGIPEDSPIESKMVSNAIRSAQTQVEAQNFEMRKNVLKYDDVMNRQRQVIYGERRLVLEGKDIKDQIAEFVDETLIAYIQAETAEGYAEDWDFEKLWAALKSIYPISLSIDDVERAAGSRAGLDADFLIGKITEDVAAAYASREATLGAEVMRELERKVLLSVLDRKWREHLYEMDYLQEGIGLRAMAQRDPLVEYQREGFDLFAAMMDGIKEEIAALLFNVEVTVESNEKINAKGLENKPAQADALQYTAADENGVRTTGDVGRNSPCPCGSGKKYKRCHGAAQ</sequence>
<dbReference type="Pfam" id="PF02810">
    <property type="entry name" value="SEC-C"/>
    <property type="match status" value="1"/>
</dbReference>
<dbReference type="InterPro" id="IPR011116">
    <property type="entry name" value="SecA_Wing/Scaffold"/>
</dbReference>
<dbReference type="InterPro" id="IPR011115">
    <property type="entry name" value="SecA_DEAD"/>
</dbReference>
<dbReference type="GO" id="GO:0006886">
    <property type="term" value="P:intracellular protein transport"/>
    <property type="evidence" value="ECO:0007669"/>
    <property type="project" value="InterPro"/>
</dbReference>
<gene>
    <name evidence="17" type="ORF">UFOPK1438_00728</name>
</gene>
<evidence type="ECO:0000256" key="13">
    <source>
        <dbReference type="ARBA" id="ARBA00023010"/>
    </source>
</evidence>
<feature type="domain" description="Helicase C-terminal" evidence="15">
    <location>
        <begin position="132"/>
        <end position="334"/>
    </location>
</feature>
<evidence type="ECO:0000256" key="10">
    <source>
        <dbReference type="ARBA" id="ARBA00022840"/>
    </source>
</evidence>
<dbReference type="InterPro" id="IPR014018">
    <property type="entry name" value="SecA_motor_DEAD"/>
</dbReference>
<keyword evidence="9" id="KW-0862">Zinc</keyword>
<evidence type="ECO:0000256" key="8">
    <source>
        <dbReference type="ARBA" id="ARBA00022741"/>
    </source>
</evidence>
<name>A0A6J6C300_9ZZZZ</name>
<comment type="subcellular location">
    <subcellularLocation>
        <location evidence="2">Cell membrane</location>
        <topology evidence="2">Peripheral membrane protein</topology>
    </subcellularLocation>
</comment>
<dbReference type="Gene3D" id="3.90.1440.10">
    <property type="entry name" value="SecA, preprotein cross-linking domain"/>
    <property type="match status" value="1"/>
</dbReference>
<dbReference type="InterPro" id="IPR020937">
    <property type="entry name" value="SecA_CS"/>
</dbReference>
<keyword evidence="4" id="KW-0813">Transport</keyword>
<dbReference type="Gene3D" id="1.10.3060.10">
    <property type="entry name" value="Helical scaffold and wing domains of SecA"/>
    <property type="match status" value="1"/>
</dbReference>
<dbReference type="SUPFAM" id="SSF81886">
    <property type="entry name" value="Helical scaffold and wing domains of SecA"/>
    <property type="match status" value="1"/>
</dbReference>
<dbReference type="InterPro" id="IPR044722">
    <property type="entry name" value="SecA_SF2_C"/>
</dbReference>
<keyword evidence="10" id="KW-0067">ATP-binding</keyword>
<dbReference type="Pfam" id="PF21090">
    <property type="entry name" value="P-loop_SecA"/>
    <property type="match status" value="1"/>
</dbReference>
<dbReference type="SUPFAM" id="SSF52540">
    <property type="entry name" value="P-loop containing nucleoside triphosphate hydrolases"/>
    <property type="match status" value="2"/>
</dbReference>
<keyword evidence="14" id="KW-0472">Membrane</keyword>
<dbReference type="GO" id="GO:0005829">
    <property type="term" value="C:cytosol"/>
    <property type="evidence" value="ECO:0007669"/>
    <property type="project" value="TreeGrafter"/>
</dbReference>